<keyword evidence="5" id="KW-1185">Reference proteome</keyword>
<dbReference type="PANTHER" id="PTHR16301:SF20">
    <property type="entry name" value="IMPACT FAMILY MEMBER YIGZ"/>
    <property type="match status" value="1"/>
</dbReference>
<dbReference type="InterPro" id="IPR023582">
    <property type="entry name" value="Impact"/>
</dbReference>
<evidence type="ECO:0000259" key="2">
    <source>
        <dbReference type="Pfam" id="PF01205"/>
    </source>
</evidence>
<dbReference type="Gene3D" id="3.30.230.30">
    <property type="entry name" value="Impact, N-terminal domain"/>
    <property type="match status" value="1"/>
</dbReference>
<feature type="domain" description="Impact N-terminal" evidence="2">
    <location>
        <begin position="22"/>
        <end position="123"/>
    </location>
</feature>
<dbReference type="GO" id="GO:0006446">
    <property type="term" value="P:regulation of translational initiation"/>
    <property type="evidence" value="ECO:0007669"/>
    <property type="project" value="TreeGrafter"/>
</dbReference>
<dbReference type="PANTHER" id="PTHR16301">
    <property type="entry name" value="IMPACT-RELATED"/>
    <property type="match status" value="1"/>
</dbReference>
<dbReference type="Pfam" id="PF01205">
    <property type="entry name" value="Impact_N"/>
    <property type="match status" value="1"/>
</dbReference>
<dbReference type="InterPro" id="IPR020569">
    <property type="entry name" value="UPF0029_Impact_CS"/>
</dbReference>
<evidence type="ECO:0000313" key="4">
    <source>
        <dbReference type="EMBL" id="SKA96398.1"/>
    </source>
</evidence>
<dbReference type="Pfam" id="PF09186">
    <property type="entry name" value="DUF1949"/>
    <property type="match status" value="1"/>
</dbReference>
<evidence type="ECO:0000256" key="1">
    <source>
        <dbReference type="ARBA" id="ARBA00007665"/>
    </source>
</evidence>
<proteinExistence type="inferred from homology"/>
<gene>
    <name evidence="4" type="ORF">SAMN05443428_1212</name>
</gene>
<protein>
    <submittedName>
        <fullName evidence="4">Uncharacterized protein, YigZ family</fullName>
    </submittedName>
</protein>
<dbReference type="InterPro" id="IPR001498">
    <property type="entry name" value="Impact_N"/>
</dbReference>
<dbReference type="InterPro" id="IPR015269">
    <property type="entry name" value="UPF0029_Impact_C"/>
</dbReference>
<name>A0A1T4Y4F5_9CLOT</name>
<dbReference type="STRING" id="1147123.SAMN05443428_1212"/>
<dbReference type="SUPFAM" id="SSF54211">
    <property type="entry name" value="Ribosomal protein S5 domain 2-like"/>
    <property type="match status" value="1"/>
</dbReference>
<dbReference type="EMBL" id="FUYH01000021">
    <property type="protein sequence ID" value="SKA96398.1"/>
    <property type="molecule type" value="Genomic_DNA"/>
</dbReference>
<dbReference type="SUPFAM" id="SSF54980">
    <property type="entry name" value="EF-G C-terminal domain-like"/>
    <property type="match status" value="1"/>
</dbReference>
<dbReference type="PROSITE" id="PS00910">
    <property type="entry name" value="UPF0029"/>
    <property type="match status" value="1"/>
</dbReference>
<comment type="similarity">
    <text evidence="1">Belongs to the IMPACT family.</text>
</comment>
<dbReference type="GO" id="GO:0005737">
    <property type="term" value="C:cytoplasm"/>
    <property type="evidence" value="ECO:0007669"/>
    <property type="project" value="TreeGrafter"/>
</dbReference>
<dbReference type="OrthoDB" id="9813771at2"/>
<evidence type="ECO:0000313" key="5">
    <source>
        <dbReference type="Proteomes" id="UP000190105"/>
    </source>
</evidence>
<sequence>MIILNKECFTVLNQVEVSFEEKKSIFICNIKRIENENEAMEFINQIKEKYKDATHNVYAYITNNGISMRYSDDGEPQGTAGPPVLEVLKREGLNDVAAVVTRYFGGTLLGASGLIRAYGASCKMGVDAAKKVKRLEGCIFEMIFDYDKYGKIQNYLQKKNIIIKNSDFLEKINLIIVCLKKDFDKIKSDMIELMNGNDICSLKYDIMCYVDDDNKIMEV</sequence>
<organism evidence="4 5">
    <name type="scientific">Caloramator quimbayensis</name>
    <dbReference type="NCBI Taxonomy" id="1147123"/>
    <lineage>
        <taxon>Bacteria</taxon>
        <taxon>Bacillati</taxon>
        <taxon>Bacillota</taxon>
        <taxon>Clostridia</taxon>
        <taxon>Eubacteriales</taxon>
        <taxon>Clostridiaceae</taxon>
        <taxon>Caloramator</taxon>
    </lineage>
</organism>
<accession>A0A1T4Y4F5</accession>
<feature type="domain" description="UPF0029" evidence="3">
    <location>
        <begin position="143"/>
        <end position="197"/>
    </location>
</feature>
<reference evidence="5" key="1">
    <citation type="submission" date="2017-02" db="EMBL/GenBank/DDBJ databases">
        <authorList>
            <person name="Varghese N."/>
            <person name="Submissions S."/>
        </authorList>
    </citation>
    <scope>NUCLEOTIDE SEQUENCE [LARGE SCALE GENOMIC DNA]</scope>
    <source>
        <strain evidence="5">USBA 833</strain>
    </source>
</reference>
<dbReference type="InterPro" id="IPR035647">
    <property type="entry name" value="EFG_III/V"/>
</dbReference>
<dbReference type="InterPro" id="IPR015796">
    <property type="entry name" value="Impact_YigZ-like"/>
</dbReference>
<dbReference type="NCBIfam" id="TIGR00257">
    <property type="entry name" value="IMPACT_YIGZ"/>
    <property type="match status" value="1"/>
</dbReference>
<dbReference type="Proteomes" id="UP000190105">
    <property type="component" value="Unassembled WGS sequence"/>
</dbReference>
<dbReference type="InterPro" id="IPR020568">
    <property type="entry name" value="Ribosomal_Su5_D2-typ_SF"/>
</dbReference>
<evidence type="ECO:0000259" key="3">
    <source>
        <dbReference type="Pfam" id="PF09186"/>
    </source>
</evidence>
<dbReference type="InterPro" id="IPR036956">
    <property type="entry name" value="Impact_N_sf"/>
</dbReference>
<dbReference type="AlphaFoldDB" id="A0A1T4Y4F5"/>